<dbReference type="Pfam" id="PF11171">
    <property type="entry name" value="DUF2958"/>
    <property type="match status" value="1"/>
</dbReference>
<dbReference type="AlphaFoldDB" id="A0A975AZ31"/>
<reference evidence="1" key="1">
    <citation type="submission" date="2019-11" db="EMBL/GenBank/DDBJ databases">
        <authorList>
            <person name="Kojima H."/>
        </authorList>
    </citation>
    <scope>NUCLEOTIDE SEQUENCE</scope>
    <source>
        <strain evidence="1">H1576</strain>
    </source>
</reference>
<gene>
    <name evidence="1" type="ORF">GJV85_03510</name>
</gene>
<sequence length="99" mass="11949">MQLMTKELEKIIPAMYSDEDTKLENKTVYTKFFIHNWMWWILEYSKEDRLFFAYVQGQSDELGYVSLDELENLEVNGLRVERDLHFAPTRYGDIKELKC</sequence>
<evidence type="ECO:0000313" key="1">
    <source>
        <dbReference type="EMBL" id="QSZ41217.1"/>
    </source>
</evidence>
<dbReference type="InterPro" id="IPR021341">
    <property type="entry name" value="DUF2958"/>
</dbReference>
<accession>A0A975AZ31</accession>
<keyword evidence="2" id="KW-1185">Reference proteome</keyword>
<name>A0A975AZ31_9BACT</name>
<organism evidence="1 2">
    <name type="scientific">Sulfurimonas aquatica</name>
    <dbReference type="NCBI Taxonomy" id="2672570"/>
    <lineage>
        <taxon>Bacteria</taxon>
        <taxon>Pseudomonadati</taxon>
        <taxon>Campylobacterota</taxon>
        <taxon>Epsilonproteobacteria</taxon>
        <taxon>Campylobacterales</taxon>
        <taxon>Sulfurimonadaceae</taxon>
        <taxon>Sulfurimonas</taxon>
    </lineage>
</organism>
<evidence type="ECO:0000313" key="2">
    <source>
        <dbReference type="Proteomes" id="UP000671852"/>
    </source>
</evidence>
<dbReference type="KEGG" id="saqt:GJV85_03510"/>
<protein>
    <submittedName>
        <fullName evidence="1">DUF2958 domain-containing protein</fullName>
    </submittedName>
</protein>
<dbReference type="Proteomes" id="UP000671852">
    <property type="component" value="Chromosome"/>
</dbReference>
<dbReference type="EMBL" id="CP046072">
    <property type="protein sequence ID" value="QSZ41217.1"/>
    <property type="molecule type" value="Genomic_DNA"/>
</dbReference>
<dbReference type="RefSeq" id="WP_207562494.1">
    <property type="nucleotide sequence ID" value="NZ_CP046072.1"/>
</dbReference>
<reference evidence="1" key="2">
    <citation type="submission" date="2021-04" db="EMBL/GenBank/DDBJ databases">
        <title>Isolation and characterization of a novel species of the genus Sulfurimonas.</title>
        <authorList>
            <person name="Fukui M."/>
        </authorList>
    </citation>
    <scope>NUCLEOTIDE SEQUENCE</scope>
    <source>
        <strain evidence="1">H1576</strain>
    </source>
</reference>
<proteinExistence type="predicted"/>